<proteinExistence type="predicted"/>
<reference evidence="1" key="2">
    <citation type="journal article" date="2022" name="New Phytol.">
        <title>Evolutionary transition to the ectomycorrhizal habit in the genomes of a hyperdiverse lineage of mushroom-forming fungi.</title>
        <authorList>
            <person name="Looney B."/>
            <person name="Miyauchi S."/>
            <person name="Morin E."/>
            <person name="Drula E."/>
            <person name="Courty P.E."/>
            <person name="Kohler A."/>
            <person name="Kuo A."/>
            <person name="LaButti K."/>
            <person name="Pangilinan J."/>
            <person name="Lipzen A."/>
            <person name="Riley R."/>
            <person name="Andreopoulos W."/>
            <person name="He G."/>
            <person name="Johnson J."/>
            <person name="Nolan M."/>
            <person name="Tritt A."/>
            <person name="Barry K.W."/>
            <person name="Grigoriev I.V."/>
            <person name="Nagy L.G."/>
            <person name="Hibbett D."/>
            <person name="Henrissat B."/>
            <person name="Matheny P.B."/>
            <person name="Labbe J."/>
            <person name="Martin F.M."/>
        </authorList>
    </citation>
    <scope>NUCLEOTIDE SEQUENCE</scope>
    <source>
        <strain evidence="1">EC-137</strain>
    </source>
</reference>
<protein>
    <submittedName>
        <fullName evidence="1">Uncharacterized protein</fullName>
    </submittedName>
</protein>
<accession>A0ACB8Q4V1</accession>
<sequence length="179" mass="19321">MASEGYVGAVYGSMGVGNEPWWLGYKPATVQIAISIRRAVVVNDDVGVLDISPASVEMHYNGPFRFKGVLNLNVSPTRNHCWIAHMTCWSASEDDTKPATVQIAISIRRAVVVNDDVGVLDISSTAVKDRGRGIPATGRNRNGMRLGSLIITSGPSEQQQVSKTTLPREKAAHFATFVP</sequence>
<evidence type="ECO:0000313" key="2">
    <source>
        <dbReference type="Proteomes" id="UP000814128"/>
    </source>
</evidence>
<keyword evidence="2" id="KW-1185">Reference proteome</keyword>
<gene>
    <name evidence="1" type="ORF">K488DRAFT_75308</name>
</gene>
<reference evidence="1" key="1">
    <citation type="submission" date="2021-02" db="EMBL/GenBank/DDBJ databases">
        <authorList>
            <consortium name="DOE Joint Genome Institute"/>
            <person name="Ahrendt S."/>
            <person name="Looney B.P."/>
            <person name="Miyauchi S."/>
            <person name="Morin E."/>
            <person name="Drula E."/>
            <person name="Courty P.E."/>
            <person name="Chicoki N."/>
            <person name="Fauchery L."/>
            <person name="Kohler A."/>
            <person name="Kuo A."/>
            <person name="Labutti K."/>
            <person name="Pangilinan J."/>
            <person name="Lipzen A."/>
            <person name="Riley R."/>
            <person name="Andreopoulos W."/>
            <person name="He G."/>
            <person name="Johnson J."/>
            <person name="Barry K.W."/>
            <person name="Grigoriev I.V."/>
            <person name="Nagy L."/>
            <person name="Hibbett D."/>
            <person name="Henrissat B."/>
            <person name="Matheny P.B."/>
            <person name="Labbe J."/>
            <person name="Martin F."/>
        </authorList>
    </citation>
    <scope>NUCLEOTIDE SEQUENCE</scope>
    <source>
        <strain evidence="1">EC-137</strain>
    </source>
</reference>
<evidence type="ECO:0000313" key="1">
    <source>
        <dbReference type="EMBL" id="KAI0026485.1"/>
    </source>
</evidence>
<organism evidence="1 2">
    <name type="scientific">Vararia minispora EC-137</name>
    <dbReference type="NCBI Taxonomy" id="1314806"/>
    <lineage>
        <taxon>Eukaryota</taxon>
        <taxon>Fungi</taxon>
        <taxon>Dikarya</taxon>
        <taxon>Basidiomycota</taxon>
        <taxon>Agaricomycotina</taxon>
        <taxon>Agaricomycetes</taxon>
        <taxon>Russulales</taxon>
        <taxon>Lachnocladiaceae</taxon>
        <taxon>Vararia</taxon>
    </lineage>
</organism>
<dbReference type="EMBL" id="MU274499">
    <property type="protein sequence ID" value="KAI0026485.1"/>
    <property type="molecule type" value="Genomic_DNA"/>
</dbReference>
<comment type="caution">
    <text evidence="1">The sequence shown here is derived from an EMBL/GenBank/DDBJ whole genome shotgun (WGS) entry which is preliminary data.</text>
</comment>
<name>A0ACB8Q4V1_9AGAM</name>
<dbReference type="Proteomes" id="UP000814128">
    <property type="component" value="Unassembled WGS sequence"/>
</dbReference>